<reference evidence="1 2" key="1">
    <citation type="submission" date="2022-03" db="EMBL/GenBank/DDBJ databases">
        <authorList>
            <person name="Macdonald S."/>
            <person name="Ahmed S."/>
            <person name="Newling K."/>
        </authorList>
    </citation>
    <scope>NUCLEOTIDE SEQUENCE [LARGE SCALE GENOMIC DNA]</scope>
</reference>
<dbReference type="EMBL" id="CAKOAT010235599">
    <property type="protein sequence ID" value="CAH8357680.1"/>
    <property type="molecule type" value="Genomic_DNA"/>
</dbReference>
<evidence type="ECO:0000313" key="1">
    <source>
        <dbReference type="EMBL" id="CAH8357680.1"/>
    </source>
</evidence>
<sequence>MMPSIMRFLQRFQSLAKTGLLLYSTLLKSNKTLNVVSLTSSSSLDTLTRSSLVVILLTG</sequence>
<organism evidence="1 2">
    <name type="scientific">Eruca vesicaria subsp. sativa</name>
    <name type="common">Garden rocket</name>
    <name type="synonym">Eruca sativa</name>
    <dbReference type="NCBI Taxonomy" id="29727"/>
    <lineage>
        <taxon>Eukaryota</taxon>
        <taxon>Viridiplantae</taxon>
        <taxon>Streptophyta</taxon>
        <taxon>Embryophyta</taxon>
        <taxon>Tracheophyta</taxon>
        <taxon>Spermatophyta</taxon>
        <taxon>Magnoliopsida</taxon>
        <taxon>eudicotyledons</taxon>
        <taxon>Gunneridae</taxon>
        <taxon>Pentapetalae</taxon>
        <taxon>rosids</taxon>
        <taxon>malvids</taxon>
        <taxon>Brassicales</taxon>
        <taxon>Brassicaceae</taxon>
        <taxon>Brassiceae</taxon>
        <taxon>Eruca</taxon>
    </lineage>
</organism>
<accession>A0ABC8KKS0</accession>
<protein>
    <submittedName>
        <fullName evidence="1">Uncharacterized protein</fullName>
    </submittedName>
</protein>
<evidence type="ECO:0000313" key="2">
    <source>
        <dbReference type="Proteomes" id="UP001642260"/>
    </source>
</evidence>
<proteinExistence type="predicted"/>
<dbReference type="AlphaFoldDB" id="A0ABC8KKS0"/>
<gene>
    <name evidence="1" type="ORF">ERUC_LOCUS23436</name>
</gene>
<name>A0ABC8KKS0_ERUVS</name>
<dbReference type="Proteomes" id="UP001642260">
    <property type="component" value="Unassembled WGS sequence"/>
</dbReference>
<keyword evidence="2" id="KW-1185">Reference proteome</keyword>
<comment type="caution">
    <text evidence="1">The sequence shown here is derived from an EMBL/GenBank/DDBJ whole genome shotgun (WGS) entry which is preliminary data.</text>
</comment>